<dbReference type="EMBL" id="CAJNNW010002899">
    <property type="protein sequence ID" value="CAE8644786.1"/>
    <property type="molecule type" value="Genomic_DNA"/>
</dbReference>
<accession>A0A813I1N8</accession>
<feature type="region of interest" description="Disordered" evidence="1">
    <location>
        <begin position="18"/>
        <end position="48"/>
    </location>
</feature>
<dbReference type="Proteomes" id="UP000626109">
    <property type="component" value="Unassembled WGS sequence"/>
</dbReference>
<evidence type="ECO:0000313" key="3">
    <source>
        <dbReference type="Proteomes" id="UP000626109"/>
    </source>
</evidence>
<organism evidence="2 3">
    <name type="scientific">Polarella glacialis</name>
    <name type="common">Dinoflagellate</name>
    <dbReference type="NCBI Taxonomy" id="89957"/>
    <lineage>
        <taxon>Eukaryota</taxon>
        <taxon>Sar</taxon>
        <taxon>Alveolata</taxon>
        <taxon>Dinophyceae</taxon>
        <taxon>Suessiales</taxon>
        <taxon>Suessiaceae</taxon>
        <taxon>Polarella</taxon>
    </lineage>
</organism>
<proteinExistence type="predicted"/>
<protein>
    <recommendedName>
        <fullName evidence="4">Nudix hydrolase domain-containing protein</fullName>
    </recommendedName>
</protein>
<feature type="compositionally biased region" description="Low complexity" evidence="1">
    <location>
        <begin position="20"/>
        <end position="46"/>
    </location>
</feature>
<reference evidence="2" key="1">
    <citation type="submission" date="2021-02" db="EMBL/GenBank/DDBJ databases">
        <authorList>
            <person name="Dougan E. K."/>
            <person name="Rhodes N."/>
            <person name="Thang M."/>
            <person name="Chan C."/>
        </authorList>
    </citation>
    <scope>NUCLEOTIDE SEQUENCE</scope>
</reference>
<evidence type="ECO:0008006" key="4">
    <source>
        <dbReference type="Google" id="ProtNLM"/>
    </source>
</evidence>
<dbReference type="InterPro" id="IPR015797">
    <property type="entry name" value="NUDIX_hydrolase-like_dom_sf"/>
</dbReference>
<sequence length="569" mass="63260">MIKCRTCGGAHWTKNCRQGSSESGYTAASATSTHSPSKESSSSSSTRAGDVVAQRPLVGVFLGDVEYYIRDVLRKEPLDGLAWLFAVAKSHGGKTLLDGSEKPVEGVELPLAFVACPFVLLAEASSAEDQGRAMKELKTLEYLQFKCRCSVKVFALEGPRPEPEWSFVFKHVIPAFVLQFQQAEPHWFLPPDQIEGRNAWPQRAAIMPPVNRVAVVPVYSAGRSLFLFLVQQPECLGQGVWTTVGGAPKHGADGDKGILDTCVREWSEEVQAFPPTTAMEIGDDDHAIQWVVWKANSSAWKSWSNCMPPGSRANSDGMSSTAWLFKKANSSFFASTVGHKVSLIPDAAKVVRKTDPLDRFKLIHTDGLPFVEQEFGAWFRLDCTTGKLFTHLQDAEVRGDLEYTILRSPELRSRLALWCNDEPLRCASEFPHDVIASPEGLRNKLELFKFNMEGWSSEACTKQLVKRVSNGFENDEFHQPYSEEIQALLEFNADPAATEQLPDGVHSVLMAVLLNRNLRESVAMRSAEHLCRSLRKHRHALSVSEIEGLQDRAASASKDLQHRWKNLCS</sequence>
<evidence type="ECO:0000256" key="1">
    <source>
        <dbReference type="SAM" id="MobiDB-lite"/>
    </source>
</evidence>
<dbReference type="AlphaFoldDB" id="A0A813I1N8"/>
<gene>
    <name evidence="2" type="ORF">PGLA2088_LOCUS3354</name>
</gene>
<comment type="caution">
    <text evidence="2">The sequence shown here is derived from an EMBL/GenBank/DDBJ whole genome shotgun (WGS) entry which is preliminary data.</text>
</comment>
<evidence type="ECO:0000313" key="2">
    <source>
        <dbReference type="EMBL" id="CAE8644786.1"/>
    </source>
</evidence>
<dbReference type="SUPFAM" id="SSF55811">
    <property type="entry name" value="Nudix"/>
    <property type="match status" value="1"/>
</dbReference>
<name>A0A813I1N8_POLGL</name>